<evidence type="ECO:0000256" key="2">
    <source>
        <dbReference type="ARBA" id="ARBA00022670"/>
    </source>
</evidence>
<gene>
    <name evidence="5" type="ORF">TRAES_3BF053500170CFD_c1</name>
</gene>
<evidence type="ECO:0000313" key="5">
    <source>
        <dbReference type="EMBL" id="CDM85837.1"/>
    </source>
</evidence>
<name>A0A077S6J4_WHEAT</name>
<dbReference type="AlphaFoldDB" id="A0A077S6J4"/>
<sequence length="394" mass="45032">MADFGDGVHCGRGRVLYSSPLKRHKPNVDIIYDRRPSMASFNFDCESKDARPVTKADQNIGSADVDFEFHPTRNKLSPIVPVRLSQRFIDEVDQVQCSQYVSERLLNSHVSPFEQLVGLDEVQVVGTSTFSDRCVNFAKKTNEAYNRLNNLASSSSVRPGVSNSPEVLIISDPEGVVELNAAQKRNELAISKFSNCSTATTQHVPRRIVGAARFNSDPYVQQLNRFPVTLQERKHYFAMNRIGSDKVWCKYEAIRYDRAFCSYRSLSSLCPGGHLDNFLILCFCRFLFNKCHPSKSKKHFFFSYIGECILNNNNPLTRNPNIVRNAFEGACSAFVLWRSDFLYFPIGHDEHWFSFVVCIKDRAFVFLDSAYGENSSYHRDIRNELVGKVHVWTR</sequence>
<feature type="domain" description="Ubiquitin-like protease family profile" evidence="4">
    <location>
        <begin position="321"/>
        <end position="375"/>
    </location>
</feature>
<comment type="similarity">
    <text evidence="1">Belongs to the peptidase C48 family.</text>
</comment>
<proteinExistence type="inferred from homology"/>
<dbReference type="InterPro" id="IPR038765">
    <property type="entry name" value="Papain-like_cys_pep_sf"/>
</dbReference>
<reference evidence="5" key="1">
    <citation type="journal article" date="2014" name="Science">
        <title>Structural and functional partitioning of bread wheat chromosome 3B.</title>
        <authorList>
            <person name="Choulet F."/>
            <person name="Alberti A."/>
            <person name="Theil S."/>
            <person name="Glover N."/>
            <person name="Barbe V."/>
            <person name="Daron J."/>
            <person name="Pingault L."/>
            <person name="Sourdille P."/>
            <person name="Couloux A."/>
            <person name="Paux E."/>
            <person name="Leroy P."/>
            <person name="Mangenot S."/>
            <person name="Guilhot N."/>
            <person name="Le Gouis J."/>
            <person name="Balfourier F."/>
            <person name="Alaux M."/>
            <person name="Jamilloux V."/>
            <person name="Poulain J."/>
            <person name="Durand C."/>
            <person name="Bellec A."/>
            <person name="Gaspin C."/>
            <person name="Safar J."/>
            <person name="Dolezel J."/>
            <person name="Rogers J."/>
            <person name="Vandepoele K."/>
            <person name="Aury J.M."/>
            <person name="Mayer K."/>
            <person name="Berges H."/>
            <person name="Quesneville H."/>
            <person name="Wincker P."/>
            <person name="Feuillet C."/>
        </authorList>
    </citation>
    <scope>NUCLEOTIDE SEQUENCE</scope>
</reference>
<accession>A0A077S6J4</accession>
<keyword evidence="3" id="KW-0378">Hydrolase</keyword>
<evidence type="ECO:0000256" key="3">
    <source>
        <dbReference type="ARBA" id="ARBA00022801"/>
    </source>
</evidence>
<dbReference type="SUPFAM" id="SSF54001">
    <property type="entry name" value="Cysteine proteinases"/>
    <property type="match status" value="1"/>
</dbReference>
<protein>
    <recommendedName>
        <fullName evidence="4">Ubiquitin-like protease family profile domain-containing protein</fullName>
    </recommendedName>
</protein>
<dbReference type="Pfam" id="PF02902">
    <property type="entry name" value="Peptidase_C48"/>
    <property type="match status" value="1"/>
</dbReference>
<dbReference type="ExpressionAtlas" id="A0A077S6J4">
    <property type="expression patterns" value="baseline"/>
</dbReference>
<evidence type="ECO:0000259" key="4">
    <source>
        <dbReference type="Pfam" id="PF02902"/>
    </source>
</evidence>
<dbReference type="HOGENOM" id="CLU_700977_0_0_1"/>
<keyword evidence="2" id="KW-0645">Protease</keyword>
<dbReference type="EMBL" id="HG670306">
    <property type="protein sequence ID" value="CDM85837.1"/>
    <property type="molecule type" value="Genomic_DNA"/>
</dbReference>
<dbReference type="GO" id="GO:0006508">
    <property type="term" value="P:proteolysis"/>
    <property type="evidence" value="ECO:0007669"/>
    <property type="project" value="UniProtKB-KW"/>
</dbReference>
<evidence type="ECO:0000256" key="1">
    <source>
        <dbReference type="ARBA" id="ARBA00005234"/>
    </source>
</evidence>
<dbReference type="InterPro" id="IPR003653">
    <property type="entry name" value="Peptidase_C48_C"/>
</dbReference>
<dbReference type="Gene3D" id="3.40.395.10">
    <property type="entry name" value="Adenoviral Proteinase, Chain A"/>
    <property type="match status" value="1"/>
</dbReference>
<dbReference type="GO" id="GO:0008234">
    <property type="term" value="F:cysteine-type peptidase activity"/>
    <property type="evidence" value="ECO:0007669"/>
    <property type="project" value="InterPro"/>
</dbReference>
<organism evidence="5">
    <name type="scientific">Triticum aestivum</name>
    <name type="common">Wheat</name>
    <dbReference type="NCBI Taxonomy" id="4565"/>
    <lineage>
        <taxon>Eukaryota</taxon>
        <taxon>Viridiplantae</taxon>
        <taxon>Streptophyta</taxon>
        <taxon>Embryophyta</taxon>
        <taxon>Tracheophyta</taxon>
        <taxon>Spermatophyta</taxon>
        <taxon>Magnoliopsida</taxon>
        <taxon>Liliopsida</taxon>
        <taxon>Poales</taxon>
        <taxon>Poaceae</taxon>
        <taxon>BOP clade</taxon>
        <taxon>Pooideae</taxon>
        <taxon>Triticodae</taxon>
        <taxon>Triticeae</taxon>
        <taxon>Triticinae</taxon>
        <taxon>Triticum</taxon>
    </lineage>
</organism>